<organism evidence="2">
    <name type="scientific">Sulfurisphaera javensis</name>
    <dbReference type="NCBI Taxonomy" id="2049879"/>
    <lineage>
        <taxon>Archaea</taxon>
        <taxon>Thermoproteota</taxon>
        <taxon>Thermoprotei</taxon>
        <taxon>Sulfolobales</taxon>
        <taxon>Sulfolobaceae</taxon>
        <taxon>Sulfurisphaera</taxon>
    </lineage>
</organism>
<dbReference type="EMBL" id="AP031322">
    <property type="protein sequence ID" value="BFH72460.1"/>
    <property type="molecule type" value="Genomic_DNA"/>
</dbReference>
<dbReference type="PRINTS" id="PR00413">
    <property type="entry name" value="HADHALOGNASE"/>
</dbReference>
<accession>A0AAT9GNJ7</accession>
<proteinExistence type="inferred from homology"/>
<protein>
    <submittedName>
        <fullName evidence="2">HAD family phosphatase</fullName>
    </submittedName>
</protein>
<dbReference type="InterPro" id="IPR023198">
    <property type="entry name" value="PGP-like_dom2"/>
</dbReference>
<name>A0AAT9GNJ7_9CREN</name>
<gene>
    <name evidence="2" type="ORF">SJAV_04040</name>
</gene>
<dbReference type="SFLD" id="SFLDG01129">
    <property type="entry name" value="C1.5:_HAD__Beta-PGM__Phosphata"/>
    <property type="match status" value="1"/>
</dbReference>
<dbReference type="RefSeq" id="WP_369610684.1">
    <property type="nucleotide sequence ID" value="NZ_AP031322.1"/>
</dbReference>
<dbReference type="SFLD" id="SFLDS00003">
    <property type="entry name" value="Haloacid_Dehalogenase"/>
    <property type="match status" value="1"/>
</dbReference>
<dbReference type="PANTHER" id="PTHR43481:SF4">
    <property type="entry name" value="GLYCEROL-1-PHOSPHATE PHOSPHOHYDROLASE 1-RELATED"/>
    <property type="match status" value="1"/>
</dbReference>
<dbReference type="GeneID" id="92353334"/>
<dbReference type="Pfam" id="PF13419">
    <property type="entry name" value="HAD_2"/>
    <property type="match status" value="1"/>
</dbReference>
<dbReference type="InterPro" id="IPR006439">
    <property type="entry name" value="HAD-SF_hydro_IA"/>
</dbReference>
<comment type="similarity">
    <text evidence="1">Belongs to the HAD-like hydrolase superfamily.</text>
</comment>
<dbReference type="InterPro" id="IPR036412">
    <property type="entry name" value="HAD-like_sf"/>
</dbReference>
<dbReference type="SUPFAM" id="SSF56784">
    <property type="entry name" value="HAD-like"/>
    <property type="match status" value="1"/>
</dbReference>
<evidence type="ECO:0000256" key="1">
    <source>
        <dbReference type="ARBA" id="ARBA00007958"/>
    </source>
</evidence>
<dbReference type="NCBIfam" id="TIGR01509">
    <property type="entry name" value="HAD-SF-IA-v3"/>
    <property type="match status" value="1"/>
</dbReference>
<dbReference type="Gene3D" id="3.40.50.1000">
    <property type="entry name" value="HAD superfamily/HAD-like"/>
    <property type="match status" value="1"/>
</dbReference>
<dbReference type="InterPro" id="IPR041492">
    <property type="entry name" value="HAD_2"/>
</dbReference>
<evidence type="ECO:0000313" key="2">
    <source>
        <dbReference type="EMBL" id="BFH72460.1"/>
    </source>
</evidence>
<dbReference type="NCBIfam" id="TIGR01549">
    <property type="entry name" value="HAD-SF-IA-v1"/>
    <property type="match status" value="1"/>
</dbReference>
<dbReference type="AlphaFoldDB" id="A0AAT9GNJ7"/>
<reference evidence="2" key="1">
    <citation type="submission" date="2024-03" db="EMBL/GenBank/DDBJ databases">
        <title>Complete genome sequence of Sulfurisphaera javensis strain KD-1.</title>
        <authorList>
            <person name="Sakai H."/>
            <person name="Nur N."/>
            <person name="Suwanto A."/>
            <person name="Kurosawa N."/>
        </authorList>
    </citation>
    <scope>NUCLEOTIDE SEQUENCE</scope>
    <source>
        <strain evidence="2">KD-1</strain>
    </source>
</reference>
<dbReference type="KEGG" id="sjv:SJAV_04040"/>
<dbReference type="Gene3D" id="1.10.150.240">
    <property type="entry name" value="Putative phosphatase, domain 2"/>
    <property type="match status" value="1"/>
</dbReference>
<dbReference type="InterPro" id="IPR023214">
    <property type="entry name" value="HAD_sf"/>
</dbReference>
<dbReference type="InterPro" id="IPR051806">
    <property type="entry name" value="HAD-like_SPP"/>
</dbReference>
<dbReference type="GO" id="GO:0050308">
    <property type="term" value="F:sugar-phosphatase activity"/>
    <property type="evidence" value="ECO:0007669"/>
    <property type="project" value="TreeGrafter"/>
</dbReference>
<dbReference type="PANTHER" id="PTHR43481">
    <property type="entry name" value="FRUCTOSE-1-PHOSPHATE PHOSPHATASE"/>
    <property type="match status" value="1"/>
</dbReference>
<sequence>MKGIIFDLDGTLANTAFIHKEAWELALSSLNIKSEVRIETLLGRKTADIAKILAKERWEELMKIKNKIYLDLVKKKAKGRECAIELIDKARKLGYKIAIVTSSNYISAKEVLNSIRINPDLLITSDEVKNGKPDPEGVILALKKLNLNPSLSIGVGDTEVDVLAFKNAGLYKIYLVRSEVPIDDSKVIALGAKIVNSLCEILKELNS</sequence>